<reference evidence="1" key="1">
    <citation type="submission" date="2021-01" db="EMBL/GenBank/DDBJ databases">
        <title>Genomic Encyclopedia of Type Strains, Phase IV (KMG-IV): sequencing the most valuable type-strain genomes for metagenomic binning, comparative biology and taxonomic classification.</title>
        <authorList>
            <person name="Goeker M."/>
        </authorList>
    </citation>
    <scope>NUCLEOTIDE SEQUENCE</scope>
    <source>
        <strain evidence="1">DSM 23230</strain>
    </source>
</reference>
<comment type="caution">
    <text evidence="1">The sequence shown here is derived from an EMBL/GenBank/DDBJ whole genome shotgun (WGS) entry which is preliminary data.</text>
</comment>
<gene>
    <name evidence="1" type="ORF">JOC47_001618</name>
</gene>
<evidence type="ECO:0000313" key="2">
    <source>
        <dbReference type="Proteomes" id="UP000774000"/>
    </source>
</evidence>
<dbReference type="Proteomes" id="UP000774000">
    <property type="component" value="Unassembled WGS sequence"/>
</dbReference>
<organism evidence="1 2">
    <name type="scientific">Halanaerobacter jeridensis</name>
    <dbReference type="NCBI Taxonomy" id="706427"/>
    <lineage>
        <taxon>Bacteria</taxon>
        <taxon>Bacillati</taxon>
        <taxon>Bacillota</taxon>
        <taxon>Clostridia</taxon>
        <taxon>Halanaerobiales</taxon>
        <taxon>Halobacteroidaceae</taxon>
        <taxon>Halanaerobacter</taxon>
    </lineage>
</organism>
<dbReference type="AlphaFoldDB" id="A0A938XPL4"/>
<dbReference type="EMBL" id="JAFBDQ010000007">
    <property type="protein sequence ID" value="MBM7556767.1"/>
    <property type="molecule type" value="Genomic_DNA"/>
</dbReference>
<proteinExistence type="predicted"/>
<accession>A0A938XPL4</accession>
<protein>
    <submittedName>
        <fullName evidence="1">Uncharacterized protein</fullName>
    </submittedName>
</protein>
<sequence length="47" mass="5515">MGETKLSNKAGQLFDYLNDVVKLGYKPTYRLEDHNHFLVYQDQLPKS</sequence>
<dbReference type="RefSeq" id="WP_204701545.1">
    <property type="nucleotide sequence ID" value="NZ_JAFBDQ010000007.1"/>
</dbReference>
<name>A0A938XPL4_9FIRM</name>
<evidence type="ECO:0000313" key="1">
    <source>
        <dbReference type="EMBL" id="MBM7556767.1"/>
    </source>
</evidence>
<keyword evidence="2" id="KW-1185">Reference proteome</keyword>